<evidence type="ECO:0000256" key="1">
    <source>
        <dbReference type="ARBA" id="ARBA00022679"/>
    </source>
</evidence>
<comment type="caution">
    <text evidence="4">The sequence shown here is derived from an EMBL/GenBank/DDBJ whole genome shotgun (WGS) entry which is preliminary data.</text>
</comment>
<feature type="region of interest" description="Disordered" evidence="2">
    <location>
        <begin position="63"/>
        <end position="83"/>
    </location>
</feature>
<dbReference type="InterPro" id="IPR059117">
    <property type="entry name" value="APS_kinase_dom"/>
</dbReference>
<sequence length="83" mass="9106">RDIKGLYARARRGQITGFTGVDAPYEEPVNPEIVLKTVKVGPDSNARAIINYLEESGFLLPDGKNSISEENEQESEQVEVVSA</sequence>
<dbReference type="Gene3D" id="3.40.50.300">
    <property type="entry name" value="P-loop containing nucleotide triphosphate hydrolases"/>
    <property type="match status" value="1"/>
</dbReference>
<feature type="domain" description="APS kinase" evidence="3">
    <location>
        <begin position="1"/>
        <end position="36"/>
    </location>
</feature>
<dbReference type="GO" id="GO:0019379">
    <property type="term" value="P:sulfate assimilation, phosphoadenylyl sulfate reduction by phosphoadenylyl-sulfate reductase (thioredoxin)"/>
    <property type="evidence" value="ECO:0007669"/>
    <property type="project" value="TreeGrafter"/>
</dbReference>
<reference evidence="4" key="1">
    <citation type="journal article" date="2014" name="Front. Microbiol.">
        <title>High frequency of phylogenetically diverse reductive dehalogenase-homologous genes in deep subseafloor sedimentary metagenomes.</title>
        <authorList>
            <person name="Kawai M."/>
            <person name="Futagami T."/>
            <person name="Toyoda A."/>
            <person name="Takaki Y."/>
            <person name="Nishi S."/>
            <person name="Hori S."/>
            <person name="Arai W."/>
            <person name="Tsubouchi T."/>
            <person name="Morono Y."/>
            <person name="Uchiyama I."/>
            <person name="Ito T."/>
            <person name="Fujiyama A."/>
            <person name="Inagaki F."/>
            <person name="Takami H."/>
        </authorList>
    </citation>
    <scope>NUCLEOTIDE SEQUENCE</scope>
    <source>
        <strain evidence="4">Expedition CK06-06</strain>
    </source>
</reference>
<proteinExistence type="predicted"/>
<organism evidence="4">
    <name type="scientific">marine sediment metagenome</name>
    <dbReference type="NCBI Taxonomy" id="412755"/>
    <lineage>
        <taxon>unclassified sequences</taxon>
        <taxon>metagenomes</taxon>
        <taxon>ecological metagenomes</taxon>
    </lineage>
</organism>
<dbReference type="EMBL" id="BARS01041915">
    <property type="protein sequence ID" value="GAG37399.1"/>
    <property type="molecule type" value="Genomic_DNA"/>
</dbReference>
<evidence type="ECO:0000256" key="2">
    <source>
        <dbReference type="SAM" id="MobiDB-lite"/>
    </source>
</evidence>
<accession>X0X2F7</accession>
<name>X0X2F7_9ZZZZ</name>
<dbReference type="GO" id="GO:0005737">
    <property type="term" value="C:cytoplasm"/>
    <property type="evidence" value="ECO:0007669"/>
    <property type="project" value="TreeGrafter"/>
</dbReference>
<dbReference type="GO" id="GO:0004781">
    <property type="term" value="F:sulfate adenylyltransferase (ATP) activity"/>
    <property type="evidence" value="ECO:0007669"/>
    <property type="project" value="TreeGrafter"/>
</dbReference>
<dbReference type="PANTHER" id="PTHR42700">
    <property type="entry name" value="SULFATE ADENYLYLTRANSFERASE"/>
    <property type="match status" value="1"/>
</dbReference>
<evidence type="ECO:0000313" key="4">
    <source>
        <dbReference type="EMBL" id="GAG37399.1"/>
    </source>
</evidence>
<protein>
    <recommendedName>
        <fullName evidence="3">APS kinase domain-containing protein</fullName>
    </recommendedName>
</protein>
<evidence type="ECO:0000259" key="3">
    <source>
        <dbReference type="Pfam" id="PF01583"/>
    </source>
</evidence>
<dbReference type="InterPro" id="IPR027417">
    <property type="entry name" value="P-loop_NTPase"/>
</dbReference>
<keyword evidence="1" id="KW-0808">Transferase</keyword>
<gene>
    <name evidence="4" type="ORF">S01H1_63664</name>
</gene>
<dbReference type="Pfam" id="PF01583">
    <property type="entry name" value="APS_kinase"/>
    <property type="match status" value="1"/>
</dbReference>
<dbReference type="PANTHER" id="PTHR42700:SF3">
    <property type="entry name" value="BIFUNCTIONAL SAT_APS KINASE-RELATED"/>
    <property type="match status" value="1"/>
</dbReference>
<feature type="non-terminal residue" evidence="4">
    <location>
        <position position="1"/>
    </location>
</feature>
<dbReference type="AlphaFoldDB" id="X0X2F7"/>
<dbReference type="GO" id="GO:0010134">
    <property type="term" value="P:sulfate assimilation via adenylyl sulfate reduction"/>
    <property type="evidence" value="ECO:0007669"/>
    <property type="project" value="TreeGrafter"/>
</dbReference>
<dbReference type="InterPro" id="IPR050512">
    <property type="entry name" value="Sulf_AdTrans/APS_kinase"/>
</dbReference>